<evidence type="ECO:0000313" key="1">
    <source>
        <dbReference type="EMBL" id="HIU44567.1"/>
    </source>
</evidence>
<dbReference type="PANTHER" id="PTHR46638:SF1">
    <property type="entry name" value="CORRINOID ADENOSYLTRANSFERASE"/>
    <property type="match status" value="1"/>
</dbReference>
<organism evidence="1 2">
    <name type="scientific">Candidatus Ventrousia excrementavium</name>
    <dbReference type="NCBI Taxonomy" id="2840961"/>
    <lineage>
        <taxon>Bacteria</taxon>
        <taxon>Bacillati</taxon>
        <taxon>Bacillota</taxon>
        <taxon>Clostridia</taxon>
        <taxon>Eubacteriales</taxon>
        <taxon>Clostridiaceae</taxon>
        <taxon>Clostridiaceae incertae sedis</taxon>
        <taxon>Candidatus Ventrousia</taxon>
    </lineage>
</organism>
<accession>A0A9D1LMG1</accession>
<comment type="caution">
    <text evidence="1">The sequence shown here is derived from an EMBL/GenBank/DDBJ whole genome shotgun (WGS) entry which is preliminary data.</text>
</comment>
<dbReference type="EMBL" id="DVMR01000072">
    <property type="protein sequence ID" value="HIU44567.1"/>
    <property type="molecule type" value="Genomic_DNA"/>
</dbReference>
<dbReference type="PANTHER" id="PTHR46638">
    <property type="entry name" value="CORRINOID ADENOSYLTRANSFERASE"/>
    <property type="match status" value="1"/>
</dbReference>
<dbReference type="GO" id="GO:0008817">
    <property type="term" value="F:corrinoid adenosyltransferase activity"/>
    <property type="evidence" value="ECO:0007669"/>
    <property type="project" value="InterPro"/>
</dbReference>
<protein>
    <submittedName>
        <fullName evidence="1">Cob(I)yrinic acid a,c-diamide adenosyltransferase</fullName>
    </submittedName>
</protein>
<dbReference type="PIRSF" id="PIRSF015617">
    <property type="entry name" value="Adensltrnsf_CobA"/>
    <property type="match status" value="1"/>
</dbReference>
<dbReference type="Proteomes" id="UP000824073">
    <property type="component" value="Unassembled WGS sequence"/>
</dbReference>
<dbReference type="AlphaFoldDB" id="A0A9D1LMG1"/>
<gene>
    <name evidence="1" type="ORF">IAB67_09745</name>
</gene>
<reference evidence="1" key="2">
    <citation type="journal article" date="2021" name="PeerJ">
        <title>Extensive microbial diversity within the chicken gut microbiome revealed by metagenomics and culture.</title>
        <authorList>
            <person name="Gilroy R."/>
            <person name="Ravi A."/>
            <person name="Getino M."/>
            <person name="Pursley I."/>
            <person name="Horton D.L."/>
            <person name="Alikhan N.F."/>
            <person name="Baker D."/>
            <person name="Gharbi K."/>
            <person name="Hall N."/>
            <person name="Watson M."/>
            <person name="Adriaenssens E.M."/>
            <person name="Foster-Nyarko E."/>
            <person name="Jarju S."/>
            <person name="Secka A."/>
            <person name="Antonio M."/>
            <person name="Oren A."/>
            <person name="Chaudhuri R.R."/>
            <person name="La Ragione R."/>
            <person name="Hildebrand F."/>
            <person name="Pallen M.J."/>
        </authorList>
    </citation>
    <scope>NUCLEOTIDE SEQUENCE</scope>
    <source>
        <strain evidence="1">CHK191-8634</strain>
    </source>
</reference>
<dbReference type="InterPro" id="IPR003724">
    <property type="entry name" value="CblAdoTrfase_CobA"/>
</dbReference>
<dbReference type="InterPro" id="IPR027417">
    <property type="entry name" value="P-loop_NTPase"/>
</dbReference>
<dbReference type="SUPFAM" id="SSF52540">
    <property type="entry name" value="P-loop containing nucleoside triphosphate hydrolases"/>
    <property type="match status" value="1"/>
</dbReference>
<evidence type="ECO:0000313" key="2">
    <source>
        <dbReference type="Proteomes" id="UP000824073"/>
    </source>
</evidence>
<dbReference type="Pfam" id="PF02572">
    <property type="entry name" value="CobA_CobO_BtuR"/>
    <property type="match status" value="1"/>
</dbReference>
<proteinExistence type="predicted"/>
<dbReference type="Gene3D" id="3.40.50.300">
    <property type="entry name" value="P-loop containing nucleotide triphosphate hydrolases"/>
    <property type="match status" value="1"/>
</dbReference>
<reference evidence="1" key="1">
    <citation type="submission" date="2020-10" db="EMBL/GenBank/DDBJ databases">
        <authorList>
            <person name="Gilroy R."/>
        </authorList>
    </citation>
    <scope>NUCLEOTIDE SEQUENCE</scope>
    <source>
        <strain evidence="1">CHK191-8634</strain>
    </source>
</reference>
<name>A0A9D1LMG1_9CLOT</name>
<dbReference type="GO" id="GO:0009236">
    <property type="term" value="P:cobalamin biosynthetic process"/>
    <property type="evidence" value="ECO:0007669"/>
    <property type="project" value="InterPro"/>
</dbReference>
<sequence>MAGLLHIYCGDGKGKTTAAVGLTVRAAGAGIPVVFAQFFKSGGSSEVKILRQIANVHTVHCQTVHGRFSNMTDAQRQQARADYRALLETTLELAQNAGLLVLDEAVSACNHGILDEERLTQWLSGRPDGLEVVLTGRNPSDRLLGLADYVTEMKKLRHPYDRGVRARPGIEF</sequence>
<dbReference type="GO" id="GO:0005524">
    <property type="term" value="F:ATP binding"/>
    <property type="evidence" value="ECO:0007669"/>
    <property type="project" value="InterPro"/>
</dbReference>